<evidence type="ECO:0000313" key="1">
    <source>
        <dbReference type="EMBL" id="MBA0775848.1"/>
    </source>
</evidence>
<organism evidence="1 2">
    <name type="scientific">Gossypium trilobum</name>
    <dbReference type="NCBI Taxonomy" id="34281"/>
    <lineage>
        <taxon>Eukaryota</taxon>
        <taxon>Viridiplantae</taxon>
        <taxon>Streptophyta</taxon>
        <taxon>Embryophyta</taxon>
        <taxon>Tracheophyta</taxon>
        <taxon>Spermatophyta</taxon>
        <taxon>Magnoliopsida</taxon>
        <taxon>eudicotyledons</taxon>
        <taxon>Gunneridae</taxon>
        <taxon>Pentapetalae</taxon>
        <taxon>rosids</taxon>
        <taxon>malvids</taxon>
        <taxon>Malvales</taxon>
        <taxon>Malvaceae</taxon>
        <taxon>Malvoideae</taxon>
        <taxon>Gossypium</taxon>
    </lineage>
</organism>
<dbReference type="EMBL" id="JABEZW010000009">
    <property type="protein sequence ID" value="MBA0775848.1"/>
    <property type="molecule type" value="Genomic_DNA"/>
</dbReference>
<keyword evidence="2" id="KW-1185">Reference proteome</keyword>
<accession>A0A7J9ESL4</accession>
<gene>
    <name evidence="1" type="ORF">Gotri_010947</name>
</gene>
<proteinExistence type="predicted"/>
<dbReference type="Proteomes" id="UP000593568">
    <property type="component" value="Unassembled WGS sequence"/>
</dbReference>
<dbReference type="Gene3D" id="1.10.510.10">
    <property type="entry name" value="Transferase(Phosphotransferase) domain 1"/>
    <property type="match status" value="1"/>
</dbReference>
<comment type="caution">
    <text evidence="1">The sequence shown here is derived from an EMBL/GenBank/DDBJ whole genome shotgun (WGS) entry which is preliminary data.</text>
</comment>
<dbReference type="AlphaFoldDB" id="A0A7J9ESL4"/>
<protein>
    <submittedName>
        <fullName evidence="1">Uncharacterized protein</fullName>
    </submittedName>
</protein>
<reference evidence="1 2" key="1">
    <citation type="journal article" date="2019" name="Genome Biol. Evol.">
        <title>Insights into the evolution of the New World diploid cottons (Gossypium, subgenus Houzingenia) based on genome sequencing.</title>
        <authorList>
            <person name="Grover C.E."/>
            <person name="Arick M.A. 2nd"/>
            <person name="Thrash A."/>
            <person name="Conover J.L."/>
            <person name="Sanders W.S."/>
            <person name="Peterson D.G."/>
            <person name="Frelichowski J.E."/>
            <person name="Scheffler J.A."/>
            <person name="Scheffler B.E."/>
            <person name="Wendel J.F."/>
        </authorList>
    </citation>
    <scope>NUCLEOTIDE SEQUENCE [LARGE SCALE GENOMIC DNA]</scope>
    <source>
        <strain evidence="1">8</strain>
        <tissue evidence="1">Leaf</tissue>
    </source>
</reference>
<name>A0A7J9ESL4_9ROSI</name>
<sequence length="115" mass="13092">MNIESNGDIGELTETCEIDEGNRETMERMVKTALWCVQYRPERRPLMSMVVKMLDEAAETPKPSNPFDHMLALRNDYGSNIVSSSTWTYSESTSSALLNQSEFVVESTSHTMKNY</sequence>
<evidence type="ECO:0000313" key="2">
    <source>
        <dbReference type="Proteomes" id="UP000593568"/>
    </source>
</evidence>